<dbReference type="AlphaFoldDB" id="A0AAV0KGT3"/>
<accession>A0AAV0KGT3</accession>
<dbReference type="Proteomes" id="UP001154282">
    <property type="component" value="Unassembled WGS sequence"/>
</dbReference>
<comment type="caution">
    <text evidence="2">The sequence shown here is derived from an EMBL/GenBank/DDBJ whole genome shotgun (WGS) entry which is preliminary data.</text>
</comment>
<keyword evidence="3" id="KW-1185">Reference proteome</keyword>
<evidence type="ECO:0000313" key="3">
    <source>
        <dbReference type="Proteomes" id="UP001154282"/>
    </source>
</evidence>
<keyword evidence="1" id="KW-0732">Signal</keyword>
<organism evidence="2 3">
    <name type="scientific">Linum tenue</name>
    <dbReference type="NCBI Taxonomy" id="586396"/>
    <lineage>
        <taxon>Eukaryota</taxon>
        <taxon>Viridiplantae</taxon>
        <taxon>Streptophyta</taxon>
        <taxon>Embryophyta</taxon>
        <taxon>Tracheophyta</taxon>
        <taxon>Spermatophyta</taxon>
        <taxon>Magnoliopsida</taxon>
        <taxon>eudicotyledons</taxon>
        <taxon>Gunneridae</taxon>
        <taxon>Pentapetalae</taxon>
        <taxon>rosids</taxon>
        <taxon>fabids</taxon>
        <taxon>Malpighiales</taxon>
        <taxon>Linaceae</taxon>
        <taxon>Linum</taxon>
    </lineage>
</organism>
<feature type="chain" id="PRO_5043538613" evidence="1">
    <location>
        <begin position="17"/>
        <end position="47"/>
    </location>
</feature>
<gene>
    <name evidence="2" type="ORF">LITE_LOCUS18841</name>
</gene>
<protein>
    <submittedName>
        <fullName evidence="2">Uncharacterized protein</fullName>
    </submittedName>
</protein>
<evidence type="ECO:0000256" key="1">
    <source>
        <dbReference type="SAM" id="SignalP"/>
    </source>
</evidence>
<feature type="signal peptide" evidence="1">
    <location>
        <begin position="1"/>
        <end position="16"/>
    </location>
</feature>
<reference evidence="2" key="1">
    <citation type="submission" date="2022-08" db="EMBL/GenBank/DDBJ databases">
        <authorList>
            <person name="Gutierrez-Valencia J."/>
        </authorList>
    </citation>
    <scope>NUCLEOTIDE SEQUENCE</scope>
</reference>
<name>A0AAV0KGT3_9ROSI</name>
<dbReference type="EMBL" id="CAMGYJ010000005">
    <property type="protein sequence ID" value="CAI0421632.1"/>
    <property type="molecule type" value="Genomic_DNA"/>
</dbReference>
<evidence type="ECO:0000313" key="2">
    <source>
        <dbReference type="EMBL" id="CAI0421632.1"/>
    </source>
</evidence>
<sequence length="47" mass="4992">MVFLLVDSLRFSLVDGAGGVVYIHTEGILKSVVNNLLGKFSVSLPVS</sequence>
<proteinExistence type="predicted"/>